<feature type="region of interest" description="Disordered" evidence="1">
    <location>
        <begin position="1"/>
        <end position="39"/>
    </location>
</feature>
<name>A0A5C6TT14_9SPHN</name>
<dbReference type="Proteomes" id="UP000321249">
    <property type="component" value="Unassembled WGS sequence"/>
</dbReference>
<keyword evidence="3" id="KW-1185">Reference proteome</keyword>
<protein>
    <submittedName>
        <fullName evidence="2">Benenodin family lasso peptide</fullName>
    </submittedName>
</protein>
<dbReference type="RefSeq" id="WP_147042903.1">
    <property type="nucleotide sequence ID" value="NZ_BAABIR010000003.1"/>
</dbReference>
<dbReference type="AlphaFoldDB" id="A0A5C6TT14"/>
<organism evidence="2 3">
    <name type="scientific">Allosphingosinicella ginsenosidimutans</name>
    <dbReference type="NCBI Taxonomy" id="1176539"/>
    <lineage>
        <taxon>Bacteria</taxon>
        <taxon>Pseudomonadati</taxon>
        <taxon>Pseudomonadota</taxon>
        <taxon>Alphaproteobacteria</taxon>
        <taxon>Sphingomonadales</taxon>
        <taxon>Sphingomonadaceae</taxon>
        <taxon>Allosphingosinicella</taxon>
    </lineage>
</organism>
<gene>
    <name evidence="2" type="ORF">FRZ32_07375</name>
</gene>
<accession>A0A5C6TT14</accession>
<comment type="caution">
    <text evidence="2">The sequence shown here is derived from an EMBL/GenBank/DDBJ whole genome shotgun (WGS) entry which is preliminary data.</text>
</comment>
<proteinExistence type="predicted"/>
<reference evidence="2 3" key="1">
    <citation type="journal article" date="2015" name="J. Microbiol.">
        <title>Sphingosinicella ginsenosidimutans sp. nov., with ginsenoside converting activity.</title>
        <authorList>
            <person name="Kim J.K."/>
            <person name="Kang M.S."/>
            <person name="Park S.C."/>
            <person name="Kim K.M."/>
            <person name="Choi K."/>
            <person name="Yoon M.H."/>
            <person name="Im W.T."/>
        </authorList>
    </citation>
    <scope>NUCLEOTIDE SEQUENCE [LARGE SCALE GENOMIC DNA]</scope>
    <source>
        <strain evidence="2 3">BS-11</strain>
    </source>
</reference>
<dbReference type="NCBIfam" id="NF033522">
    <property type="entry name" value="lasso_benenodin"/>
    <property type="match status" value="1"/>
</dbReference>
<evidence type="ECO:0000313" key="3">
    <source>
        <dbReference type="Proteomes" id="UP000321249"/>
    </source>
</evidence>
<dbReference type="OrthoDB" id="7596945at2"/>
<dbReference type="InterPro" id="IPR049805">
    <property type="entry name" value="Lasso_benenodin"/>
</dbReference>
<sequence>MNREDELIDLGVASEETLGGEGKMPDLVREIPETGLSDE</sequence>
<evidence type="ECO:0000313" key="2">
    <source>
        <dbReference type="EMBL" id="TXC63497.1"/>
    </source>
</evidence>
<evidence type="ECO:0000256" key="1">
    <source>
        <dbReference type="SAM" id="MobiDB-lite"/>
    </source>
</evidence>
<dbReference type="EMBL" id="VOQQ01000001">
    <property type="protein sequence ID" value="TXC63497.1"/>
    <property type="molecule type" value="Genomic_DNA"/>
</dbReference>
<feature type="compositionally biased region" description="Basic and acidic residues" evidence="1">
    <location>
        <begin position="23"/>
        <end position="32"/>
    </location>
</feature>
<dbReference type="Pfam" id="PF24178">
    <property type="entry name" value="Subterisin"/>
    <property type="match status" value="1"/>
</dbReference>